<evidence type="ECO:0000313" key="13">
    <source>
        <dbReference type="EMBL" id="CAI2365865.1"/>
    </source>
</evidence>
<dbReference type="Pfam" id="PF01529">
    <property type="entry name" value="DHHC"/>
    <property type="match status" value="1"/>
</dbReference>
<comment type="domain">
    <text evidence="10">The DHHC domain is required for palmitoyltransferase activity.</text>
</comment>
<sequence>MDESEHAPNTGSNDLDRDNCTDIQDYKHWRGNNCFFCNGVIMTGPKLGAEVVATLAAHGIVMLGLVSNSLTFVPYAFSEYNGSWLFTLSALVGYLIGFWLYYCLLRAQFRDPGVLFRDFSYEDEAAGFPSDEKVLAQEQQKSRVDPVRAGAHIYKARYCHTCHIMKPPKASHCGVCDNCVAEFDHHCTFINNCIGRRNMAAFCMFLFLCIVWAVWYCGMGAYYFLHALYYTCDLYRLYVTIPVTLVAIPFIIPLFDLYEISQCKIIAGSIAFLSLIITFCYQMPFPKWYINPFCFMFFVLPPVILFFVGNFSAEYYYLLSRDMTEKELVSRRQFSSREKVDDALIKNLTFKQKMRNVFKRLTRSNPKSVLDIAATMEISESADRDIEGMDNQYSSSSSSSDDELPEVLKQRQMNIQYTGDGVVKMLNYDGKIVQEISQEEFLKQNPQFARFHPEIQIQPGPPQTEQVSEFQRQWDQNKKLQQQQEQNAMNIVVDDEGKGEFSEKYKERLENDKIRKETQTIPTQNEDTIDEI</sequence>
<gene>
    <name evidence="13" type="ORF">ECRASSUSDP1_LOCUS7141</name>
</gene>
<evidence type="ECO:0000256" key="2">
    <source>
        <dbReference type="ARBA" id="ARBA00022679"/>
    </source>
</evidence>
<keyword evidence="7" id="KW-0449">Lipoprotein</keyword>
<evidence type="ECO:0000256" key="11">
    <source>
        <dbReference type="SAM" id="MobiDB-lite"/>
    </source>
</evidence>
<evidence type="ECO:0000256" key="10">
    <source>
        <dbReference type="RuleBase" id="RU079119"/>
    </source>
</evidence>
<feature type="transmembrane region" description="Helical" evidence="10">
    <location>
        <begin position="83"/>
        <end position="102"/>
    </location>
</feature>
<dbReference type="AlphaFoldDB" id="A0AAD1UFT0"/>
<keyword evidence="2 10" id="KW-0808">Transferase</keyword>
<evidence type="ECO:0000256" key="5">
    <source>
        <dbReference type="ARBA" id="ARBA00023136"/>
    </source>
</evidence>
<dbReference type="GO" id="GO:0005794">
    <property type="term" value="C:Golgi apparatus"/>
    <property type="evidence" value="ECO:0007669"/>
    <property type="project" value="TreeGrafter"/>
</dbReference>
<feature type="transmembrane region" description="Helical" evidence="10">
    <location>
        <begin position="237"/>
        <end position="258"/>
    </location>
</feature>
<feature type="region of interest" description="Disordered" evidence="11">
    <location>
        <begin position="381"/>
        <end position="404"/>
    </location>
</feature>
<evidence type="ECO:0000259" key="12">
    <source>
        <dbReference type="Pfam" id="PF01529"/>
    </source>
</evidence>
<reference evidence="13" key="1">
    <citation type="submission" date="2023-07" db="EMBL/GenBank/DDBJ databases">
        <authorList>
            <consortium name="AG Swart"/>
            <person name="Singh M."/>
            <person name="Singh A."/>
            <person name="Seah K."/>
            <person name="Emmerich C."/>
        </authorList>
    </citation>
    <scope>NUCLEOTIDE SEQUENCE</scope>
    <source>
        <strain evidence="13">DP1</strain>
    </source>
</reference>
<dbReference type="PANTHER" id="PTHR22883:SF43">
    <property type="entry name" value="PALMITOYLTRANSFERASE APP"/>
    <property type="match status" value="1"/>
</dbReference>
<comment type="subcellular location">
    <subcellularLocation>
        <location evidence="1">Endomembrane system</location>
        <topology evidence="1">Multi-pass membrane protein</topology>
    </subcellularLocation>
</comment>
<evidence type="ECO:0000256" key="1">
    <source>
        <dbReference type="ARBA" id="ARBA00004127"/>
    </source>
</evidence>
<keyword evidence="3 10" id="KW-0812">Transmembrane</keyword>
<comment type="caution">
    <text evidence="13">The sequence shown here is derived from an EMBL/GenBank/DDBJ whole genome shotgun (WGS) entry which is preliminary data.</text>
</comment>
<feature type="transmembrane region" description="Helical" evidence="10">
    <location>
        <begin position="51"/>
        <end position="77"/>
    </location>
</feature>
<dbReference type="EC" id="2.3.1.225" evidence="10"/>
<dbReference type="InterPro" id="IPR039859">
    <property type="entry name" value="PFA4/ZDH16/20/ERF2-like"/>
</dbReference>
<dbReference type="GO" id="GO:0006612">
    <property type="term" value="P:protein targeting to membrane"/>
    <property type="evidence" value="ECO:0007669"/>
    <property type="project" value="TreeGrafter"/>
</dbReference>
<evidence type="ECO:0000256" key="7">
    <source>
        <dbReference type="ARBA" id="ARBA00023288"/>
    </source>
</evidence>
<proteinExistence type="inferred from homology"/>
<feature type="transmembrane region" description="Helical" evidence="10">
    <location>
        <begin position="265"/>
        <end position="284"/>
    </location>
</feature>
<comment type="similarity">
    <text evidence="10">Belongs to the DHHC palmitoyltransferase family.</text>
</comment>
<dbReference type="PROSITE" id="PS50216">
    <property type="entry name" value="DHHC"/>
    <property type="match status" value="1"/>
</dbReference>
<feature type="compositionally biased region" description="Basic and acidic residues" evidence="11">
    <location>
        <begin position="509"/>
        <end position="518"/>
    </location>
</feature>
<feature type="transmembrane region" description="Helical" evidence="10">
    <location>
        <begin position="199"/>
        <end position="225"/>
    </location>
</feature>
<keyword evidence="6" id="KW-0564">Palmitate</keyword>
<feature type="region of interest" description="Disordered" evidence="11">
    <location>
        <begin position="509"/>
        <end position="532"/>
    </location>
</feature>
<feature type="transmembrane region" description="Helical" evidence="10">
    <location>
        <begin position="290"/>
        <end position="313"/>
    </location>
</feature>
<keyword evidence="5 10" id="KW-0472">Membrane</keyword>
<name>A0AAD1UFT0_EUPCR</name>
<evidence type="ECO:0000256" key="8">
    <source>
        <dbReference type="ARBA" id="ARBA00023315"/>
    </source>
</evidence>
<dbReference type="GO" id="GO:0005783">
    <property type="term" value="C:endoplasmic reticulum"/>
    <property type="evidence" value="ECO:0007669"/>
    <property type="project" value="TreeGrafter"/>
</dbReference>
<dbReference type="InterPro" id="IPR001594">
    <property type="entry name" value="Palmitoyltrfase_DHHC"/>
</dbReference>
<feature type="domain" description="Palmitoyltransferase DHHC" evidence="12">
    <location>
        <begin position="154"/>
        <end position="329"/>
    </location>
</feature>
<evidence type="ECO:0000313" key="14">
    <source>
        <dbReference type="Proteomes" id="UP001295684"/>
    </source>
</evidence>
<organism evidence="13 14">
    <name type="scientific">Euplotes crassus</name>
    <dbReference type="NCBI Taxonomy" id="5936"/>
    <lineage>
        <taxon>Eukaryota</taxon>
        <taxon>Sar</taxon>
        <taxon>Alveolata</taxon>
        <taxon>Ciliophora</taxon>
        <taxon>Intramacronucleata</taxon>
        <taxon>Spirotrichea</taxon>
        <taxon>Hypotrichia</taxon>
        <taxon>Euplotida</taxon>
        <taxon>Euplotidae</taxon>
        <taxon>Moneuplotes</taxon>
    </lineage>
</organism>
<evidence type="ECO:0000256" key="3">
    <source>
        <dbReference type="ARBA" id="ARBA00022692"/>
    </source>
</evidence>
<dbReference type="Proteomes" id="UP001295684">
    <property type="component" value="Unassembled WGS sequence"/>
</dbReference>
<keyword evidence="14" id="KW-1185">Reference proteome</keyword>
<keyword evidence="8 10" id="KW-0012">Acyltransferase</keyword>
<protein>
    <recommendedName>
        <fullName evidence="10">Palmitoyltransferase</fullName>
        <ecNumber evidence="10">2.3.1.225</ecNumber>
    </recommendedName>
</protein>
<dbReference type="EMBL" id="CAMPGE010006946">
    <property type="protein sequence ID" value="CAI2365865.1"/>
    <property type="molecule type" value="Genomic_DNA"/>
</dbReference>
<accession>A0AAD1UFT0</accession>
<comment type="catalytic activity">
    <reaction evidence="9 10">
        <text>L-cysteinyl-[protein] + hexadecanoyl-CoA = S-hexadecanoyl-L-cysteinyl-[protein] + CoA</text>
        <dbReference type="Rhea" id="RHEA:36683"/>
        <dbReference type="Rhea" id="RHEA-COMP:10131"/>
        <dbReference type="Rhea" id="RHEA-COMP:11032"/>
        <dbReference type="ChEBI" id="CHEBI:29950"/>
        <dbReference type="ChEBI" id="CHEBI:57287"/>
        <dbReference type="ChEBI" id="CHEBI:57379"/>
        <dbReference type="ChEBI" id="CHEBI:74151"/>
        <dbReference type="EC" id="2.3.1.225"/>
    </reaction>
</comment>
<keyword evidence="4 10" id="KW-1133">Transmembrane helix</keyword>
<evidence type="ECO:0000256" key="6">
    <source>
        <dbReference type="ARBA" id="ARBA00023139"/>
    </source>
</evidence>
<dbReference type="PANTHER" id="PTHR22883">
    <property type="entry name" value="ZINC FINGER DHHC DOMAIN CONTAINING PROTEIN"/>
    <property type="match status" value="1"/>
</dbReference>
<evidence type="ECO:0000256" key="4">
    <source>
        <dbReference type="ARBA" id="ARBA00022989"/>
    </source>
</evidence>
<evidence type="ECO:0000256" key="9">
    <source>
        <dbReference type="ARBA" id="ARBA00048048"/>
    </source>
</evidence>
<dbReference type="GO" id="GO:0019706">
    <property type="term" value="F:protein-cysteine S-palmitoyltransferase activity"/>
    <property type="evidence" value="ECO:0007669"/>
    <property type="project" value="UniProtKB-EC"/>
</dbReference>